<keyword evidence="2" id="KW-1185">Reference proteome</keyword>
<sequence length="113" mass="12536">MDLPAASAPVVCDMSTAADTPQERLDEYRRLFRQSFASKERIPGGVRLRLRARPGVAEWVRDLAAREKACCAFFAFEVTEAGEEVIWDAAVIDDDAARAVLEEFYRLPSSGAL</sequence>
<protein>
    <submittedName>
        <fullName evidence="1">Uncharacterized protein</fullName>
    </submittedName>
</protein>
<dbReference type="EMBL" id="VCKX01000094">
    <property type="protein sequence ID" value="TMR30786.1"/>
    <property type="molecule type" value="Genomic_DNA"/>
</dbReference>
<evidence type="ECO:0000313" key="2">
    <source>
        <dbReference type="Proteomes" id="UP000306628"/>
    </source>
</evidence>
<dbReference type="Proteomes" id="UP000306628">
    <property type="component" value="Unassembled WGS sequence"/>
</dbReference>
<accession>A0A5S4GCR3</accession>
<reference evidence="1 2" key="1">
    <citation type="submission" date="2019-05" db="EMBL/GenBank/DDBJ databases">
        <title>Draft genome sequence of Nonomuraea zeae DSM 100528.</title>
        <authorList>
            <person name="Saricaoglu S."/>
            <person name="Isik K."/>
        </authorList>
    </citation>
    <scope>NUCLEOTIDE SEQUENCE [LARGE SCALE GENOMIC DNA]</scope>
    <source>
        <strain evidence="1 2">DSM 100528</strain>
    </source>
</reference>
<gene>
    <name evidence="1" type="ORF">ETD85_27940</name>
</gene>
<dbReference type="OrthoDB" id="8421706at2"/>
<name>A0A5S4GCR3_9ACTN</name>
<proteinExistence type="predicted"/>
<comment type="caution">
    <text evidence="1">The sequence shown here is derived from an EMBL/GenBank/DDBJ whole genome shotgun (WGS) entry which is preliminary data.</text>
</comment>
<dbReference type="AlphaFoldDB" id="A0A5S4GCR3"/>
<organism evidence="1 2">
    <name type="scientific">Nonomuraea zeae</name>
    <dbReference type="NCBI Taxonomy" id="1642303"/>
    <lineage>
        <taxon>Bacteria</taxon>
        <taxon>Bacillati</taxon>
        <taxon>Actinomycetota</taxon>
        <taxon>Actinomycetes</taxon>
        <taxon>Streptosporangiales</taxon>
        <taxon>Streptosporangiaceae</taxon>
        <taxon>Nonomuraea</taxon>
    </lineage>
</organism>
<dbReference type="RefSeq" id="WP_138692760.1">
    <property type="nucleotide sequence ID" value="NZ_JBHSAZ010000089.1"/>
</dbReference>
<evidence type="ECO:0000313" key="1">
    <source>
        <dbReference type="EMBL" id="TMR30786.1"/>
    </source>
</evidence>